<dbReference type="Proteomes" id="UP000886595">
    <property type="component" value="Unassembled WGS sequence"/>
</dbReference>
<keyword evidence="2" id="KW-1133">Transmembrane helix</keyword>
<reference evidence="4 5" key="1">
    <citation type="submission" date="2020-02" db="EMBL/GenBank/DDBJ databases">
        <authorList>
            <person name="Ma Q."/>
            <person name="Huang Y."/>
            <person name="Song X."/>
            <person name="Pei D."/>
        </authorList>
    </citation>
    <scope>NUCLEOTIDE SEQUENCE [LARGE SCALE GENOMIC DNA]</scope>
    <source>
        <strain evidence="4">Sxm20200214</strain>
        <tissue evidence="4">Leaf</tissue>
    </source>
</reference>
<name>A0A8X7U7A1_BRACI</name>
<evidence type="ECO:0000313" key="5">
    <source>
        <dbReference type="Proteomes" id="UP000886595"/>
    </source>
</evidence>
<keyword evidence="5" id="KW-1185">Reference proteome</keyword>
<dbReference type="SUPFAM" id="SSF57889">
    <property type="entry name" value="Cysteine-rich domain"/>
    <property type="match status" value="1"/>
</dbReference>
<keyword evidence="2" id="KW-0472">Membrane</keyword>
<accession>A0A8X7U7A1</accession>
<evidence type="ECO:0000256" key="1">
    <source>
        <dbReference type="SAM" id="MobiDB-lite"/>
    </source>
</evidence>
<evidence type="ECO:0000256" key="2">
    <source>
        <dbReference type="SAM" id="Phobius"/>
    </source>
</evidence>
<proteinExistence type="predicted"/>
<dbReference type="OrthoDB" id="1117584at2759"/>
<evidence type="ECO:0000313" key="3">
    <source>
        <dbReference type="EMBL" id="KAG2266924.1"/>
    </source>
</evidence>
<dbReference type="AlphaFoldDB" id="A0A8X7U7A1"/>
<evidence type="ECO:0000313" key="4">
    <source>
        <dbReference type="EMBL" id="KAG2266926.1"/>
    </source>
</evidence>
<dbReference type="EMBL" id="JAAMPC010000014">
    <property type="protein sequence ID" value="KAG2266926.1"/>
    <property type="molecule type" value="Genomic_DNA"/>
</dbReference>
<protein>
    <recommendedName>
        <fullName evidence="6">DC1 domain-containing protein</fullName>
    </recommendedName>
</protein>
<feature type="region of interest" description="Disordered" evidence="1">
    <location>
        <begin position="1"/>
        <end position="22"/>
    </location>
</feature>
<evidence type="ECO:0008006" key="6">
    <source>
        <dbReference type="Google" id="ProtNLM"/>
    </source>
</evidence>
<gene>
    <name evidence="3" type="ORF">Bca52824_074003</name>
    <name evidence="4" type="ORF">Bca52824_074005</name>
</gene>
<comment type="caution">
    <text evidence="4">The sequence shown here is derived from an EMBL/GenBank/DDBJ whole genome shotgun (WGS) entry which is preliminary data.</text>
</comment>
<dbReference type="EMBL" id="JAAMPC010000014">
    <property type="protein sequence ID" value="KAG2266924.1"/>
    <property type="molecule type" value="Genomic_DNA"/>
</dbReference>
<dbReference type="InterPro" id="IPR046349">
    <property type="entry name" value="C1-like_sf"/>
</dbReference>
<feature type="transmembrane region" description="Helical" evidence="2">
    <location>
        <begin position="43"/>
        <end position="62"/>
    </location>
</feature>
<sequence length="177" mass="20464">MEVNKTMEEEEEVPGHHDDGSMQISMEGVEFPQLYEHPLITSIRFAFTRCMVCISYFVYGALKRRAMNFGRKQSSMERVELPQLHMHPLIPFTHFAFKGCQVCSPYVSEFNVNTYGGYRCNELGCEEAVFHKYCANPLKEINHSFHPDHPLKLIIPTFPLYDSQRHKCFCGASYIVG</sequence>
<keyword evidence="2" id="KW-0812">Transmembrane</keyword>
<organism evidence="4 5">
    <name type="scientific">Brassica carinata</name>
    <name type="common">Ethiopian mustard</name>
    <name type="synonym">Abyssinian cabbage</name>
    <dbReference type="NCBI Taxonomy" id="52824"/>
    <lineage>
        <taxon>Eukaryota</taxon>
        <taxon>Viridiplantae</taxon>
        <taxon>Streptophyta</taxon>
        <taxon>Embryophyta</taxon>
        <taxon>Tracheophyta</taxon>
        <taxon>Spermatophyta</taxon>
        <taxon>Magnoliopsida</taxon>
        <taxon>eudicotyledons</taxon>
        <taxon>Gunneridae</taxon>
        <taxon>Pentapetalae</taxon>
        <taxon>rosids</taxon>
        <taxon>malvids</taxon>
        <taxon>Brassicales</taxon>
        <taxon>Brassicaceae</taxon>
        <taxon>Brassiceae</taxon>
        <taxon>Brassica</taxon>
    </lineage>
</organism>